<keyword evidence="7" id="KW-1185">Reference proteome</keyword>
<dbReference type="AlphaFoldDB" id="A0A480A4A4"/>
<name>A0A480A4A4_9CYAN</name>
<dbReference type="Proteomes" id="UP000300142">
    <property type="component" value="Unassembled WGS sequence"/>
</dbReference>
<sequence length="379" mass="44219">MLIYEVNTKVKIKLNNIPIDTILLEECLQMLCKLPDESVDLVVSSPPYNLGKEYESKQALNIYLEEQTLVLKECARILKKTGSLFWQVGAFADKGMLIPLDIRFFPIIESCNLIPRNRIIWARQHGLHAQKKFSCRHETILWFSKSDNYKFNLDAIRVPQKYQNKKHYRGSRKGELSCHPDGKNPGDIWLFRNVKHNHEEQTIHPCQFPEDLVARIILATTDKNDIVLDPYMGTGTVAVVARDYERHFIGTEIEPKYHEVALRRLSGKPNENGYFPNLKTLRDYVEKTGEPIEKFRFDLQIGNRPSERSQAKIYPEEYHLQEMEDRLFYEEAAFAAVLRNEQVPTDPKLNGNTKKNKLQNKTSEQTEKVEQIELQLWSQ</sequence>
<dbReference type="PANTHER" id="PTHR13370">
    <property type="entry name" value="RNA METHYLASE-RELATED"/>
    <property type="match status" value="1"/>
</dbReference>
<dbReference type="Gene3D" id="3.40.50.150">
    <property type="entry name" value="Vaccinia Virus protein VP39"/>
    <property type="match status" value="1"/>
</dbReference>
<evidence type="ECO:0000259" key="5">
    <source>
        <dbReference type="Pfam" id="PF01555"/>
    </source>
</evidence>
<dbReference type="PANTHER" id="PTHR13370:SF3">
    <property type="entry name" value="TRNA (GUANINE(10)-N2)-METHYLTRANSFERASE HOMOLOG"/>
    <property type="match status" value="1"/>
</dbReference>
<organism evidence="6 7">
    <name type="scientific">Sphaerospermopsis reniformis</name>
    <dbReference type="NCBI Taxonomy" id="531300"/>
    <lineage>
        <taxon>Bacteria</taxon>
        <taxon>Bacillati</taxon>
        <taxon>Cyanobacteriota</taxon>
        <taxon>Cyanophyceae</taxon>
        <taxon>Nostocales</taxon>
        <taxon>Aphanizomenonaceae</taxon>
        <taxon>Sphaerospermopsis</taxon>
    </lineage>
</organism>
<comment type="similarity">
    <text evidence="3">Belongs to the N(4)/N(6)-methyltransferase family.</text>
</comment>
<evidence type="ECO:0000256" key="1">
    <source>
        <dbReference type="ARBA" id="ARBA00022603"/>
    </source>
</evidence>
<proteinExistence type="inferred from homology"/>
<dbReference type="GO" id="GO:0032259">
    <property type="term" value="P:methylation"/>
    <property type="evidence" value="ECO:0007669"/>
    <property type="project" value="UniProtKB-KW"/>
</dbReference>
<keyword evidence="1 6" id="KW-0489">Methyltransferase</keyword>
<dbReference type="EC" id="2.1.1.-" evidence="3"/>
<dbReference type="InterPro" id="IPR002941">
    <property type="entry name" value="DNA_methylase_N4/N6"/>
</dbReference>
<keyword evidence="2" id="KW-0808">Transferase</keyword>
<dbReference type="EMBL" id="BJCE01000305">
    <property type="protein sequence ID" value="GCL39727.1"/>
    <property type="molecule type" value="Genomic_DNA"/>
</dbReference>
<evidence type="ECO:0000256" key="3">
    <source>
        <dbReference type="RuleBase" id="RU362026"/>
    </source>
</evidence>
<dbReference type="GO" id="GO:0003677">
    <property type="term" value="F:DNA binding"/>
    <property type="evidence" value="ECO:0007669"/>
    <property type="project" value="InterPro"/>
</dbReference>
<dbReference type="PRINTS" id="PR00508">
    <property type="entry name" value="S21N4MTFRASE"/>
</dbReference>
<dbReference type="InterPro" id="IPR029063">
    <property type="entry name" value="SAM-dependent_MTases_sf"/>
</dbReference>
<dbReference type="Pfam" id="PF01555">
    <property type="entry name" value="N6_N4_Mtase"/>
    <property type="match status" value="1"/>
</dbReference>
<comment type="caution">
    <text evidence="6">The sequence shown here is derived from an EMBL/GenBank/DDBJ whole genome shotgun (WGS) entry which is preliminary data.</text>
</comment>
<feature type="region of interest" description="Disordered" evidence="4">
    <location>
        <begin position="344"/>
        <end position="370"/>
    </location>
</feature>
<evidence type="ECO:0000313" key="6">
    <source>
        <dbReference type="EMBL" id="GCL39727.1"/>
    </source>
</evidence>
<evidence type="ECO:0000313" key="7">
    <source>
        <dbReference type="Proteomes" id="UP000300142"/>
    </source>
</evidence>
<dbReference type="GO" id="GO:0005737">
    <property type="term" value="C:cytoplasm"/>
    <property type="evidence" value="ECO:0007669"/>
    <property type="project" value="TreeGrafter"/>
</dbReference>
<dbReference type="InterPro" id="IPR001091">
    <property type="entry name" value="RM_Methyltransferase"/>
</dbReference>
<feature type="domain" description="DNA methylase N-4/N-6" evidence="5">
    <location>
        <begin position="39"/>
        <end position="261"/>
    </location>
</feature>
<dbReference type="GO" id="GO:0008170">
    <property type="term" value="F:N-methyltransferase activity"/>
    <property type="evidence" value="ECO:0007669"/>
    <property type="project" value="InterPro"/>
</dbReference>
<dbReference type="SUPFAM" id="SSF53335">
    <property type="entry name" value="S-adenosyl-L-methionine-dependent methyltransferases"/>
    <property type="match status" value="1"/>
</dbReference>
<dbReference type="GO" id="GO:0009007">
    <property type="term" value="F:site-specific DNA-methyltransferase (adenine-specific) activity"/>
    <property type="evidence" value="ECO:0007669"/>
    <property type="project" value="TreeGrafter"/>
</dbReference>
<evidence type="ECO:0000256" key="2">
    <source>
        <dbReference type="ARBA" id="ARBA00022679"/>
    </source>
</evidence>
<evidence type="ECO:0000256" key="4">
    <source>
        <dbReference type="SAM" id="MobiDB-lite"/>
    </source>
</evidence>
<gene>
    <name evidence="6" type="ORF">SR1949_48550</name>
</gene>
<protein>
    <recommendedName>
        <fullName evidence="3">Methyltransferase</fullName>
        <ecNumber evidence="3">2.1.1.-</ecNumber>
    </recommendedName>
</protein>
<reference evidence="7" key="1">
    <citation type="submission" date="2019-02" db="EMBL/GenBank/DDBJ databases">
        <title>Draft genome sequence of Sphaerospermopsis reniformis NIES-1949.</title>
        <authorList>
            <person name="Yamaguchi H."/>
            <person name="Suzuki S."/>
            <person name="Kawachi M."/>
        </authorList>
    </citation>
    <scope>NUCLEOTIDE SEQUENCE [LARGE SCALE GENOMIC DNA]</scope>
    <source>
        <strain evidence="7">NIES-1949</strain>
    </source>
</reference>
<accession>A0A480A4A4</accession>